<proteinExistence type="predicted"/>
<comment type="caution">
    <text evidence="1">The sequence shown here is derived from an EMBL/GenBank/DDBJ whole genome shotgun (WGS) entry which is preliminary data.</text>
</comment>
<sequence>MAIQFSGACYPLVGSRPQLQLAGSVRHVGPPGLHLEADTQNCATQSRAALAATGKP</sequence>
<reference evidence="1 2" key="1">
    <citation type="submission" date="2023-05" db="EMBL/GenBank/DDBJ databases">
        <title>B98-5 Cell Line De Novo Hybrid Assembly: An Optical Mapping Approach.</title>
        <authorList>
            <person name="Kananen K."/>
            <person name="Auerbach J.A."/>
            <person name="Kautto E."/>
            <person name="Blachly J.S."/>
        </authorList>
    </citation>
    <scope>NUCLEOTIDE SEQUENCE [LARGE SCALE GENOMIC DNA]</scope>
    <source>
        <strain evidence="1">B95-8</strain>
        <tissue evidence="1">Cell line</tissue>
    </source>
</reference>
<evidence type="ECO:0000313" key="1">
    <source>
        <dbReference type="EMBL" id="KAK2084067.1"/>
    </source>
</evidence>
<feature type="non-terminal residue" evidence="1">
    <location>
        <position position="56"/>
    </location>
</feature>
<dbReference type="Proteomes" id="UP001266305">
    <property type="component" value="Unassembled WGS sequence"/>
</dbReference>
<accession>A0ABQ9TIP6</accession>
<evidence type="ECO:0000313" key="2">
    <source>
        <dbReference type="Proteomes" id="UP001266305"/>
    </source>
</evidence>
<dbReference type="EMBL" id="JASSZA010000023">
    <property type="protein sequence ID" value="KAK2084067.1"/>
    <property type="molecule type" value="Genomic_DNA"/>
</dbReference>
<keyword evidence="2" id="KW-1185">Reference proteome</keyword>
<name>A0ABQ9TIP6_SAGOE</name>
<gene>
    <name evidence="1" type="ORF">P7K49_039303</name>
</gene>
<organism evidence="1 2">
    <name type="scientific">Saguinus oedipus</name>
    <name type="common">Cotton-top tamarin</name>
    <name type="synonym">Oedipomidas oedipus</name>
    <dbReference type="NCBI Taxonomy" id="9490"/>
    <lineage>
        <taxon>Eukaryota</taxon>
        <taxon>Metazoa</taxon>
        <taxon>Chordata</taxon>
        <taxon>Craniata</taxon>
        <taxon>Vertebrata</taxon>
        <taxon>Euteleostomi</taxon>
        <taxon>Mammalia</taxon>
        <taxon>Eutheria</taxon>
        <taxon>Euarchontoglires</taxon>
        <taxon>Primates</taxon>
        <taxon>Haplorrhini</taxon>
        <taxon>Platyrrhini</taxon>
        <taxon>Cebidae</taxon>
        <taxon>Callitrichinae</taxon>
        <taxon>Saguinus</taxon>
    </lineage>
</organism>
<protein>
    <submittedName>
        <fullName evidence="1">Uncharacterized protein</fullName>
    </submittedName>
</protein>